<comment type="caution">
    <text evidence="2">The sequence shown here is derived from an EMBL/GenBank/DDBJ whole genome shotgun (WGS) entry which is preliminary data.</text>
</comment>
<dbReference type="Pfam" id="PF13416">
    <property type="entry name" value="SBP_bac_8"/>
    <property type="match status" value="1"/>
</dbReference>
<dbReference type="SUPFAM" id="SSF53850">
    <property type="entry name" value="Periplasmic binding protein-like II"/>
    <property type="match status" value="1"/>
</dbReference>
<dbReference type="PANTHER" id="PTHR30006:SF25">
    <property type="entry name" value="PHOSPHOGLYCERATE TRANSPORT REGULATORY PROTEIN PGTC"/>
    <property type="match status" value="1"/>
</dbReference>
<dbReference type="Proteomes" id="UP000681075">
    <property type="component" value="Unassembled WGS sequence"/>
</dbReference>
<protein>
    <submittedName>
        <fullName evidence="2">ABC transporter substrate-binding protein</fullName>
    </submittedName>
</protein>
<keyword evidence="3" id="KW-1185">Reference proteome</keyword>
<organism evidence="2 3">
    <name type="scientific">Roseiterribacter gracilis</name>
    <dbReference type="NCBI Taxonomy" id="2812848"/>
    <lineage>
        <taxon>Bacteria</taxon>
        <taxon>Pseudomonadati</taxon>
        <taxon>Pseudomonadota</taxon>
        <taxon>Alphaproteobacteria</taxon>
        <taxon>Rhodospirillales</taxon>
        <taxon>Roseiterribacteraceae</taxon>
        <taxon>Roseiterribacter</taxon>
    </lineage>
</organism>
<keyword evidence="1" id="KW-0732">Signal</keyword>
<dbReference type="Gene3D" id="3.40.190.10">
    <property type="entry name" value="Periplasmic binding protein-like II"/>
    <property type="match status" value="2"/>
</dbReference>
<dbReference type="AlphaFoldDB" id="A0A8S8XEG4"/>
<proteinExistence type="predicted"/>
<gene>
    <name evidence="2" type="ORF">TMPK1_20340</name>
</gene>
<evidence type="ECO:0000313" key="2">
    <source>
        <dbReference type="EMBL" id="GIL39797.1"/>
    </source>
</evidence>
<reference evidence="2" key="1">
    <citation type="submission" date="2021-02" db="EMBL/GenBank/DDBJ databases">
        <title>Genome sequence of Rhodospirillales sp. strain TMPK1 isolated from soil.</title>
        <authorList>
            <person name="Nakai R."/>
            <person name="Kusada H."/>
            <person name="Tamaki H."/>
        </authorList>
    </citation>
    <scope>NUCLEOTIDE SEQUENCE</scope>
    <source>
        <strain evidence="2">TMPK1</strain>
    </source>
</reference>
<sequence>MPAGYPAEYAKILDAAEKEGRLVIYANTEQFAVNPILEDFKAAFPKIQVDYLELKAADLYTRATSEIAANTLKADFIWSSAMDLQYQLVDENAVATYASVEKPNMPSWALYKDQLYGVTFEPVAIVYNKKLVPEADVPQTRDAFAKLLETKKADYVGKVAMYDPERSGLGFFVISHDARVGDGIWKLVKAMGPTSPKLYVATGQMLEKVGSGEHSIAYNIIGPYALLKAEKDPNIGIVMPKDYTQILTRIALIPKAAPHPNAGKVFLDYLLSKRGQQVIADKALLYSIRADIQGKATAAKLIADMGDKLKPIAITPALLDDLDPAKRLPFYKKFNNALAGK</sequence>
<dbReference type="InterPro" id="IPR006059">
    <property type="entry name" value="SBP"/>
</dbReference>
<name>A0A8S8XEG4_9PROT</name>
<evidence type="ECO:0000256" key="1">
    <source>
        <dbReference type="ARBA" id="ARBA00022729"/>
    </source>
</evidence>
<accession>A0A8S8XEG4</accession>
<dbReference type="GO" id="GO:0030288">
    <property type="term" value="C:outer membrane-bounded periplasmic space"/>
    <property type="evidence" value="ECO:0007669"/>
    <property type="project" value="TreeGrafter"/>
</dbReference>
<dbReference type="PANTHER" id="PTHR30006">
    <property type="entry name" value="THIAMINE-BINDING PERIPLASMIC PROTEIN-RELATED"/>
    <property type="match status" value="1"/>
</dbReference>
<evidence type="ECO:0000313" key="3">
    <source>
        <dbReference type="Proteomes" id="UP000681075"/>
    </source>
</evidence>
<dbReference type="EMBL" id="BOPV01000001">
    <property type="protein sequence ID" value="GIL39797.1"/>
    <property type="molecule type" value="Genomic_DNA"/>
</dbReference>